<dbReference type="Proteomes" id="UP000799778">
    <property type="component" value="Unassembled WGS sequence"/>
</dbReference>
<accession>A0A6A5XBQ2</accession>
<reference evidence="1" key="1">
    <citation type="journal article" date="2020" name="Stud. Mycol.">
        <title>101 Dothideomycetes genomes: a test case for predicting lifestyles and emergence of pathogens.</title>
        <authorList>
            <person name="Haridas S."/>
            <person name="Albert R."/>
            <person name="Binder M."/>
            <person name="Bloem J."/>
            <person name="Labutti K."/>
            <person name="Salamov A."/>
            <person name="Andreopoulos B."/>
            <person name="Baker S."/>
            <person name="Barry K."/>
            <person name="Bills G."/>
            <person name="Bluhm B."/>
            <person name="Cannon C."/>
            <person name="Castanera R."/>
            <person name="Culley D."/>
            <person name="Daum C."/>
            <person name="Ezra D."/>
            <person name="Gonzalez J."/>
            <person name="Henrissat B."/>
            <person name="Kuo A."/>
            <person name="Liang C."/>
            <person name="Lipzen A."/>
            <person name="Lutzoni F."/>
            <person name="Magnuson J."/>
            <person name="Mondo S."/>
            <person name="Nolan M."/>
            <person name="Ohm R."/>
            <person name="Pangilinan J."/>
            <person name="Park H.-J."/>
            <person name="Ramirez L."/>
            <person name="Alfaro M."/>
            <person name="Sun H."/>
            <person name="Tritt A."/>
            <person name="Yoshinaga Y."/>
            <person name="Zwiers L.-H."/>
            <person name="Turgeon B."/>
            <person name="Goodwin S."/>
            <person name="Spatafora J."/>
            <person name="Crous P."/>
            <person name="Grigoriev I."/>
        </authorList>
    </citation>
    <scope>NUCLEOTIDE SEQUENCE</scope>
    <source>
        <strain evidence="1">CBS 175.79</strain>
    </source>
</reference>
<sequence length="61" mass="6691">MLPILSCSALLCSALLCSALPYLELLFLFSSPRFLAMRTRTRALLLSHAPCKSESEAMSQS</sequence>
<name>A0A6A5XBQ2_9PLEO</name>
<protein>
    <submittedName>
        <fullName evidence="1">Uncharacterized protein</fullName>
    </submittedName>
</protein>
<gene>
    <name evidence="1" type="ORF">BU24DRAFT_427481</name>
</gene>
<dbReference type="GeneID" id="54286637"/>
<evidence type="ECO:0000313" key="1">
    <source>
        <dbReference type="EMBL" id="KAF2010350.1"/>
    </source>
</evidence>
<dbReference type="EMBL" id="ML978076">
    <property type="protein sequence ID" value="KAF2010350.1"/>
    <property type="molecule type" value="Genomic_DNA"/>
</dbReference>
<keyword evidence="2" id="KW-1185">Reference proteome</keyword>
<evidence type="ECO:0000313" key="2">
    <source>
        <dbReference type="Proteomes" id="UP000799778"/>
    </source>
</evidence>
<dbReference type="AlphaFoldDB" id="A0A6A5XBQ2"/>
<proteinExistence type="predicted"/>
<dbReference type="RefSeq" id="XP_033378689.1">
    <property type="nucleotide sequence ID" value="XM_033529240.1"/>
</dbReference>
<organism evidence="1 2">
    <name type="scientific">Aaosphaeria arxii CBS 175.79</name>
    <dbReference type="NCBI Taxonomy" id="1450172"/>
    <lineage>
        <taxon>Eukaryota</taxon>
        <taxon>Fungi</taxon>
        <taxon>Dikarya</taxon>
        <taxon>Ascomycota</taxon>
        <taxon>Pezizomycotina</taxon>
        <taxon>Dothideomycetes</taxon>
        <taxon>Pleosporomycetidae</taxon>
        <taxon>Pleosporales</taxon>
        <taxon>Pleosporales incertae sedis</taxon>
        <taxon>Aaosphaeria</taxon>
    </lineage>
</organism>